<feature type="binding site" evidence="8">
    <location>
        <position position="164"/>
    </location>
    <ligand>
        <name>Mg(2+)</name>
        <dbReference type="ChEBI" id="CHEBI:18420"/>
    </ligand>
</feature>
<keyword evidence="2" id="KW-0597">Phosphoprotein</keyword>
<evidence type="ECO:0000256" key="3">
    <source>
        <dbReference type="ARBA" id="ARBA00022723"/>
    </source>
</evidence>
<organism evidence="14 16">
    <name type="scientific">Staphylococcus lugdunensis</name>
    <dbReference type="NCBI Taxonomy" id="28035"/>
    <lineage>
        <taxon>Bacteria</taxon>
        <taxon>Bacillati</taxon>
        <taxon>Bacillota</taxon>
        <taxon>Bacilli</taxon>
        <taxon>Bacillales</taxon>
        <taxon>Staphylococcaceae</taxon>
        <taxon>Staphylococcus</taxon>
    </lineage>
</organism>
<dbReference type="InterPro" id="IPR017850">
    <property type="entry name" value="Alkaline_phosphatase_core_sf"/>
</dbReference>
<keyword evidence="4" id="KW-0378">Hydrolase</keyword>
<dbReference type="STRING" id="28035.B6N84_01480"/>
<dbReference type="EMBL" id="SCHB01000001">
    <property type="protein sequence ID" value="TBW73692.1"/>
    <property type="molecule type" value="Genomic_DNA"/>
</dbReference>
<evidence type="ECO:0000313" key="13">
    <source>
        <dbReference type="EMBL" id="QEX37745.1"/>
    </source>
</evidence>
<evidence type="ECO:0000256" key="7">
    <source>
        <dbReference type="PIRSR" id="PIRSR601952-1"/>
    </source>
</evidence>
<evidence type="ECO:0000313" key="17">
    <source>
        <dbReference type="Proteomes" id="UP000325462"/>
    </source>
</evidence>
<dbReference type="AlphaFoldDB" id="A0A133Q0C8"/>
<dbReference type="InterPro" id="IPR001952">
    <property type="entry name" value="Alkaline_phosphatase"/>
</dbReference>
<accession>A0A133Q0C8</accession>
<name>A0A133Q0C8_STALU</name>
<dbReference type="PROSITE" id="PS00123">
    <property type="entry name" value="ALKALINE_PHOSPHATASE"/>
    <property type="match status" value="1"/>
</dbReference>
<dbReference type="SMART" id="SM00098">
    <property type="entry name" value="alkPPc"/>
    <property type="match status" value="1"/>
</dbReference>
<feature type="active site" description="Phosphoserine intermediate" evidence="7">
    <location>
        <position position="111"/>
    </location>
</feature>
<reference evidence="13 17" key="3">
    <citation type="submission" date="2019-07" db="EMBL/GenBank/DDBJ databases">
        <title>Comparative genome analysis of staphylococcus lugdunensis shows clonal complex-dependent diversity of the putative virulence factor, ess/type vii locus.</title>
        <authorList>
            <person name="Lebeurre J."/>
            <person name="Dahyot S."/>
            <person name="Diene S."/>
            <person name="Paulay A."/>
            <person name="Aubourg M."/>
            <person name="Argemi X."/>
            <person name="Giard J.-C."/>
            <person name="Tournier I."/>
            <person name="Francois P."/>
            <person name="Pestel-Caron M."/>
        </authorList>
    </citation>
    <scope>NUCLEOTIDE SEQUENCE [LARGE SCALE GENOMIC DNA]</scope>
    <source>
        <strain evidence="13 17">SL13</strain>
    </source>
</reference>
<dbReference type="Proteomes" id="UP000070063">
    <property type="component" value="Unassembled WGS sequence"/>
</dbReference>
<dbReference type="Gene3D" id="1.10.60.40">
    <property type="match status" value="1"/>
</dbReference>
<feature type="binding site" evidence="8">
    <location>
        <position position="62"/>
    </location>
    <ligand>
        <name>Mg(2+)</name>
        <dbReference type="ChEBI" id="CHEBI:18420"/>
    </ligand>
</feature>
<feature type="binding site" evidence="8">
    <location>
        <position position="162"/>
    </location>
    <ligand>
        <name>Mg(2+)</name>
        <dbReference type="ChEBI" id="CHEBI:18420"/>
    </ligand>
</feature>
<evidence type="ECO:0000256" key="2">
    <source>
        <dbReference type="ARBA" id="ARBA00022553"/>
    </source>
</evidence>
<evidence type="ECO:0000256" key="8">
    <source>
        <dbReference type="PIRSR" id="PIRSR601952-2"/>
    </source>
</evidence>
<feature type="binding site" evidence="8">
    <location>
        <position position="333"/>
    </location>
    <ligand>
        <name>Zn(2+)</name>
        <dbReference type="ChEBI" id="CHEBI:29105"/>
        <label>2</label>
    </ligand>
</feature>
<dbReference type="Gene3D" id="3.40.720.10">
    <property type="entry name" value="Alkaline Phosphatase, subunit A"/>
    <property type="match status" value="1"/>
</dbReference>
<dbReference type="PANTHER" id="PTHR11596">
    <property type="entry name" value="ALKALINE PHOSPHATASE"/>
    <property type="match status" value="1"/>
</dbReference>
<evidence type="ECO:0000256" key="5">
    <source>
        <dbReference type="ARBA" id="ARBA00022833"/>
    </source>
</evidence>
<protein>
    <submittedName>
        <fullName evidence="12 14">Alkaline phosphatase</fullName>
    </submittedName>
</protein>
<evidence type="ECO:0000256" key="11">
    <source>
        <dbReference type="SAM" id="SignalP"/>
    </source>
</evidence>
<dbReference type="PRINTS" id="PR00113">
    <property type="entry name" value="ALKPHPHTASE"/>
</dbReference>
<dbReference type="Proteomes" id="UP000293637">
    <property type="component" value="Unassembled WGS sequence"/>
</dbReference>
<sequence length="482" mass="52231">MRVFNKIGKATLATTIAAAALLSTSQLSEASGSGEGPANPQNDMMAMGNTKNPKNVIFMVGDGMGPAYNTAYRYYADNPKTKELDQTAFDKYLKGTNRTNPDDPKENVTDSAAGGTAFATGHKTYNGAISVDTNKKPLKSVLEQAKENGKSTGLVTTAEVTDATPAVYAAHIDSRDKKDEIAQQFYNDKINGQHKVDVILGGGSKYFGKNNGNLTKKFQNDGYDYVTNKTDLAHSQSNQVLGLFAEKDMPLQIDAPQQNPLLVDMENSALSKLEKNNKGFFLMVEGASIDKSGHPNDITGVMSEMSGFDKAFQNAINYANTHKDTLVVATADHSTGGLSIAKGKDYVWNPEAIRKMKHSGSYMTKQIADGKDPETVIKEGYGINFPDNQLDKVKEAAKELKEVKSKVKNEKDPKLAAATTKLQDAIQKPINDESHTGWTTYGHTGEDVNTYAYGPGEDKFLGNKDNTDSAKNIFAFLANNAN</sequence>
<comment type="cofactor">
    <cofactor evidence="8">
        <name>Zn(2+)</name>
        <dbReference type="ChEBI" id="CHEBI:29105"/>
    </cofactor>
    <text evidence="8">Binds 2 Zn(2+) ions.</text>
</comment>
<dbReference type="EMBL" id="CP041722">
    <property type="protein sequence ID" value="QEX37745.1"/>
    <property type="molecule type" value="Genomic_DNA"/>
</dbReference>
<feature type="binding site" evidence="8">
    <location>
        <position position="285"/>
    </location>
    <ligand>
        <name>Mg(2+)</name>
        <dbReference type="ChEBI" id="CHEBI:18420"/>
    </ligand>
</feature>
<reference evidence="14 16" key="2">
    <citation type="journal article" date="2019" name="Sci. Transl. Med.">
        <title>Quorum sensing between bacterial species on the skin protects against epidermal injury in atopic dermatitis.</title>
        <authorList>
            <person name="Williams M.R."/>
        </authorList>
    </citation>
    <scope>NUCLEOTIDE SEQUENCE [LARGE SCALE GENOMIC DNA]</scope>
    <source>
        <strain evidence="14 16">E7</strain>
    </source>
</reference>
<proteinExistence type="inferred from homology"/>
<dbReference type="CDD" id="cd16012">
    <property type="entry name" value="ALP"/>
    <property type="match status" value="1"/>
</dbReference>
<dbReference type="OMA" id="KAAGYMT"/>
<evidence type="ECO:0000313" key="15">
    <source>
        <dbReference type="Proteomes" id="UP000070063"/>
    </source>
</evidence>
<dbReference type="eggNOG" id="COG1785">
    <property type="taxonomic scope" value="Bacteria"/>
</dbReference>
<comment type="cofactor">
    <cofactor evidence="8">
        <name>Mg(2+)</name>
        <dbReference type="ChEBI" id="CHEBI:18420"/>
    </cofactor>
    <text evidence="8">Binds 1 Mg(2+) ion.</text>
</comment>
<feature type="binding site" evidence="8">
    <location>
        <position position="62"/>
    </location>
    <ligand>
        <name>Zn(2+)</name>
        <dbReference type="ChEBI" id="CHEBI:29105"/>
        <label>2</label>
    </ligand>
</feature>
<dbReference type="GO" id="GO:0004035">
    <property type="term" value="F:alkaline phosphatase activity"/>
    <property type="evidence" value="ECO:0007669"/>
    <property type="project" value="TreeGrafter"/>
</dbReference>
<feature type="region of interest" description="Disordered" evidence="10">
    <location>
        <begin position="26"/>
        <end position="45"/>
    </location>
</feature>
<evidence type="ECO:0000256" key="4">
    <source>
        <dbReference type="ARBA" id="ARBA00022801"/>
    </source>
</evidence>
<comment type="similarity">
    <text evidence="1 9">Belongs to the alkaline phosphatase family.</text>
</comment>
<feature type="binding site" evidence="8">
    <location>
        <position position="443"/>
    </location>
    <ligand>
        <name>Zn(2+)</name>
        <dbReference type="ChEBI" id="CHEBI:29105"/>
        <label>2</label>
    </ligand>
</feature>
<feature type="binding site" evidence="8">
    <location>
        <position position="294"/>
    </location>
    <ligand>
        <name>Zn(2+)</name>
        <dbReference type="ChEBI" id="CHEBI:29105"/>
        <label>2</label>
    </ligand>
</feature>
<keyword evidence="3 8" id="KW-0479">Metal-binding</keyword>
<evidence type="ECO:0000313" key="14">
    <source>
        <dbReference type="EMBL" id="TBW73692.1"/>
    </source>
</evidence>
<feature type="binding site" evidence="8">
    <location>
        <position position="332"/>
    </location>
    <ligand>
        <name>Zn(2+)</name>
        <dbReference type="ChEBI" id="CHEBI:29105"/>
        <label>2</label>
    </ligand>
</feature>
<reference evidence="12 15" key="1">
    <citation type="submission" date="2016-01" db="EMBL/GenBank/DDBJ databases">
        <authorList>
            <person name="Mitreva M."/>
            <person name="Pepin K.H."/>
            <person name="Mihindukulasuriya K.A."/>
            <person name="Fulton R."/>
            <person name="Fronick C."/>
            <person name="O'Laughlin M."/>
            <person name="Miner T."/>
            <person name="Herter B."/>
            <person name="Rosa B.A."/>
            <person name="Cordes M."/>
            <person name="Tomlinson C."/>
            <person name="Wollam A."/>
            <person name="Palsikar V.B."/>
            <person name="Mardis E.R."/>
            <person name="Wilson R.K."/>
        </authorList>
    </citation>
    <scope>NUCLEOTIDE SEQUENCE [LARGE SCALE GENOMIC DNA]</scope>
    <source>
        <strain evidence="12 15">MJR7738</strain>
    </source>
</reference>
<dbReference type="GO" id="GO:0046872">
    <property type="term" value="F:metal ion binding"/>
    <property type="evidence" value="ECO:0007669"/>
    <property type="project" value="UniProtKB-KW"/>
</dbReference>
<evidence type="ECO:0000256" key="1">
    <source>
        <dbReference type="ARBA" id="ARBA00005984"/>
    </source>
</evidence>
<dbReference type="EMBL" id="LRQI01000092">
    <property type="protein sequence ID" value="KXA36326.1"/>
    <property type="molecule type" value="Genomic_DNA"/>
</dbReference>
<keyword evidence="11" id="KW-0732">Signal</keyword>
<evidence type="ECO:0000313" key="16">
    <source>
        <dbReference type="Proteomes" id="UP000293637"/>
    </source>
</evidence>
<keyword evidence="6 8" id="KW-0460">Magnesium</keyword>
<feature type="binding site" evidence="8">
    <location>
        <position position="290"/>
    </location>
    <ligand>
        <name>Zn(2+)</name>
        <dbReference type="ChEBI" id="CHEBI:29105"/>
        <label>2</label>
    </ligand>
</feature>
<evidence type="ECO:0000256" key="6">
    <source>
        <dbReference type="ARBA" id="ARBA00022842"/>
    </source>
</evidence>
<feature type="chain" id="PRO_5015050332" evidence="11">
    <location>
        <begin position="31"/>
        <end position="482"/>
    </location>
</feature>
<keyword evidence="5 8" id="KW-0862">Zinc</keyword>
<gene>
    <name evidence="14" type="ORF">EQ812_02480</name>
    <name evidence="13" type="ORF">FO454_01970</name>
    <name evidence="12" type="ORF">HMPREF3225_02301</name>
</gene>
<evidence type="ECO:0000313" key="12">
    <source>
        <dbReference type="EMBL" id="KXA36326.1"/>
    </source>
</evidence>
<dbReference type="SUPFAM" id="SSF53649">
    <property type="entry name" value="Alkaline phosphatase-like"/>
    <property type="match status" value="1"/>
</dbReference>
<evidence type="ECO:0000256" key="9">
    <source>
        <dbReference type="RuleBase" id="RU003946"/>
    </source>
</evidence>
<feature type="signal peptide" evidence="11">
    <location>
        <begin position="1"/>
        <end position="30"/>
    </location>
</feature>
<dbReference type="InterPro" id="IPR018299">
    <property type="entry name" value="Alkaline_phosphatase_AS"/>
</dbReference>
<dbReference type="PANTHER" id="PTHR11596:SF5">
    <property type="entry name" value="ALKALINE PHOSPHATASE"/>
    <property type="match status" value="1"/>
</dbReference>
<dbReference type="Pfam" id="PF00245">
    <property type="entry name" value="Alk_phosphatase"/>
    <property type="match status" value="1"/>
</dbReference>
<dbReference type="GeneID" id="58091061"/>
<evidence type="ECO:0000256" key="10">
    <source>
        <dbReference type="SAM" id="MobiDB-lite"/>
    </source>
</evidence>
<dbReference type="Proteomes" id="UP000325462">
    <property type="component" value="Chromosome"/>
</dbReference>
<dbReference type="RefSeq" id="WP_002478511.1">
    <property type="nucleotide sequence ID" value="NZ_AP021848.1"/>
</dbReference>
<keyword evidence="17" id="KW-1185">Reference proteome</keyword>